<evidence type="ECO:0000259" key="5">
    <source>
        <dbReference type="PROSITE" id="PS51379"/>
    </source>
</evidence>
<accession>A0ABS0YNB0</accession>
<evidence type="ECO:0000313" key="6">
    <source>
        <dbReference type="EMBL" id="MBJ6799470.1"/>
    </source>
</evidence>
<keyword evidence="3" id="KW-0408">Iron</keyword>
<feature type="domain" description="4Fe-4S ferredoxin-type" evidence="5">
    <location>
        <begin position="5"/>
        <end position="34"/>
    </location>
</feature>
<sequence>MTKTREPDIDAARCTGCGRCVAACPYRLITLEVAGFRKYAVVTKRGGCDGCLACLSACPVRAIT</sequence>
<reference evidence="6 7" key="1">
    <citation type="submission" date="2020-12" db="EMBL/GenBank/DDBJ databases">
        <title>Geomonas sp. Red259, isolated from paddy soil.</title>
        <authorList>
            <person name="Xu Z."/>
            <person name="Zhang Z."/>
            <person name="Masuda Y."/>
            <person name="Itoh H."/>
            <person name="Senoo K."/>
        </authorList>
    </citation>
    <scope>NUCLEOTIDE SEQUENCE [LARGE SCALE GENOMIC DNA]</scope>
    <source>
        <strain evidence="6 7">Red259</strain>
    </source>
</reference>
<comment type="caution">
    <text evidence="6">The sequence shown here is derived from an EMBL/GenBank/DDBJ whole genome shotgun (WGS) entry which is preliminary data.</text>
</comment>
<dbReference type="PANTHER" id="PTHR43687:SF1">
    <property type="entry name" value="FERREDOXIN III"/>
    <property type="match status" value="1"/>
</dbReference>
<dbReference type="Gene3D" id="3.30.70.20">
    <property type="match status" value="1"/>
</dbReference>
<dbReference type="InterPro" id="IPR017896">
    <property type="entry name" value="4Fe4S_Fe-S-bd"/>
</dbReference>
<evidence type="ECO:0000256" key="4">
    <source>
        <dbReference type="ARBA" id="ARBA00023014"/>
    </source>
</evidence>
<evidence type="ECO:0000256" key="1">
    <source>
        <dbReference type="ARBA" id="ARBA00022485"/>
    </source>
</evidence>
<gene>
    <name evidence="6" type="ORF">JFN90_04885</name>
</gene>
<evidence type="ECO:0000256" key="2">
    <source>
        <dbReference type="ARBA" id="ARBA00022723"/>
    </source>
</evidence>
<dbReference type="EMBL" id="JAEMHK010000003">
    <property type="protein sequence ID" value="MBJ6799470.1"/>
    <property type="molecule type" value="Genomic_DNA"/>
</dbReference>
<dbReference type="Pfam" id="PF13237">
    <property type="entry name" value="Fer4_10"/>
    <property type="match status" value="1"/>
</dbReference>
<protein>
    <submittedName>
        <fullName evidence="6">4Fe-4S binding protein</fullName>
    </submittedName>
</protein>
<keyword evidence="4" id="KW-0411">Iron-sulfur</keyword>
<name>A0ABS0YNB0_9BACT</name>
<proteinExistence type="predicted"/>
<dbReference type="SUPFAM" id="SSF54862">
    <property type="entry name" value="4Fe-4S ferredoxins"/>
    <property type="match status" value="1"/>
</dbReference>
<dbReference type="InterPro" id="IPR017900">
    <property type="entry name" value="4Fe4S_Fe_S_CS"/>
</dbReference>
<dbReference type="PANTHER" id="PTHR43687">
    <property type="entry name" value="ADENYLYLSULFATE REDUCTASE, BETA SUBUNIT"/>
    <property type="match status" value="1"/>
</dbReference>
<dbReference type="Proteomes" id="UP000641025">
    <property type="component" value="Unassembled WGS sequence"/>
</dbReference>
<evidence type="ECO:0000313" key="7">
    <source>
        <dbReference type="Proteomes" id="UP000641025"/>
    </source>
</evidence>
<feature type="domain" description="4Fe-4S ferredoxin-type" evidence="5">
    <location>
        <begin position="39"/>
        <end position="64"/>
    </location>
</feature>
<dbReference type="PROSITE" id="PS51379">
    <property type="entry name" value="4FE4S_FER_2"/>
    <property type="match status" value="2"/>
</dbReference>
<dbReference type="RefSeq" id="WP_199393989.1">
    <property type="nucleotide sequence ID" value="NZ_JAEMHK010000003.1"/>
</dbReference>
<dbReference type="PROSITE" id="PS00198">
    <property type="entry name" value="4FE4S_FER_1"/>
    <property type="match status" value="2"/>
</dbReference>
<organism evidence="6 7">
    <name type="scientific">Geomonas propionica</name>
    <dbReference type="NCBI Taxonomy" id="2798582"/>
    <lineage>
        <taxon>Bacteria</taxon>
        <taxon>Pseudomonadati</taxon>
        <taxon>Thermodesulfobacteriota</taxon>
        <taxon>Desulfuromonadia</taxon>
        <taxon>Geobacterales</taxon>
        <taxon>Geobacteraceae</taxon>
        <taxon>Geomonas</taxon>
    </lineage>
</organism>
<evidence type="ECO:0000256" key="3">
    <source>
        <dbReference type="ARBA" id="ARBA00023004"/>
    </source>
</evidence>
<keyword evidence="2" id="KW-0479">Metal-binding</keyword>
<keyword evidence="7" id="KW-1185">Reference proteome</keyword>
<keyword evidence="1" id="KW-0004">4Fe-4S</keyword>
<dbReference type="InterPro" id="IPR050572">
    <property type="entry name" value="Fe-S_Ferredoxin"/>
</dbReference>